<gene>
    <name evidence="6" type="ORF">SPRG_00872</name>
</gene>
<dbReference type="InterPro" id="IPR018247">
    <property type="entry name" value="EF_Hand_1_Ca_BS"/>
</dbReference>
<keyword evidence="7" id="KW-1185">Reference proteome</keyword>
<feature type="region of interest" description="Disordered" evidence="4">
    <location>
        <begin position="362"/>
        <end position="419"/>
    </location>
</feature>
<dbReference type="Gene3D" id="1.10.238.10">
    <property type="entry name" value="EF-hand"/>
    <property type="match status" value="1"/>
</dbReference>
<dbReference type="GeneID" id="24123498"/>
<evidence type="ECO:0000256" key="3">
    <source>
        <dbReference type="ARBA" id="ARBA00022837"/>
    </source>
</evidence>
<organism evidence="6 7">
    <name type="scientific">Saprolegnia parasitica (strain CBS 223.65)</name>
    <dbReference type="NCBI Taxonomy" id="695850"/>
    <lineage>
        <taxon>Eukaryota</taxon>
        <taxon>Sar</taxon>
        <taxon>Stramenopiles</taxon>
        <taxon>Oomycota</taxon>
        <taxon>Saprolegniomycetes</taxon>
        <taxon>Saprolegniales</taxon>
        <taxon>Saprolegniaceae</taxon>
        <taxon>Saprolegnia</taxon>
    </lineage>
</organism>
<dbReference type="InterPro" id="IPR011992">
    <property type="entry name" value="EF-hand-dom_pair"/>
</dbReference>
<feature type="domain" description="EF-hand" evidence="5">
    <location>
        <begin position="196"/>
        <end position="231"/>
    </location>
</feature>
<dbReference type="Proteomes" id="UP000030745">
    <property type="component" value="Unassembled WGS sequence"/>
</dbReference>
<evidence type="ECO:0000256" key="1">
    <source>
        <dbReference type="ARBA" id="ARBA00022723"/>
    </source>
</evidence>
<evidence type="ECO:0000313" key="6">
    <source>
        <dbReference type="EMBL" id="KDO34811.1"/>
    </source>
</evidence>
<dbReference type="PANTHER" id="PTHR45942">
    <property type="entry name" value="PROTEIN PHOSPATASE 3 REGULATORY SUBUNIT B ALPHA ISOFORM TYPE 1"/>
    <property type="match status" value="1"/>
</dbReference>
<protein>
    <recommendedName>
        <fullName evidence="5">EF-hand domain-containing protein</fullName>
    </recommendedName>
</protein>
<keyword evidence="3" id="KW-0106">Calcium</keyword>
<dbReference type="RefSeq" id="XP_012194477.1">
    <property type="nucleotide sequence ID" value="XM_012339087.1"/>
</dbReference>
<feature type="compositionally biased region" description="Polar residues" evidence="4">
    <location>
        <begin position="7"/>
        <end position="17"/>
    </location>
</feature>
<feature type="domain" description="EF-hand" evidence="5">
    <location>
        <begin position="235"/>
        <end position="270"/>
    </location>
</feature>
<name>A0A067D826_SAPPC</name>
<feature type="compositionally biased region" description="Basic and acidic residues" evidence="4">
    <location>
        <begin position="58"/>
        <end position="67"/>
    </location>
</feature>
<feature type="non-terminal residue" evidence="6">
    <location>
        <position position="1"/>
    </location>
</feature>
<accession>A0A067D826</accession>
<dbReference type="OrthoDB" id="191686at2759"/>
<dbReference type="CDD" id="cd00051">
    <property type="entry name" value="EFh"/>
    <property type="match status" value="1"/>
</dbReference>
<dbReference type="VEuPathDB" id="FungiDB:SPRG_00872"/>
<dbReference type="PROSITE" id="PS50222">
    <property type="entry name" value="EF_HAND_2"/>
    <property type="match status" value="2"/>
</dbReference>
<feature type="region of interest" description="Disordered" evidence="4">
    <location>
        <begin position="1"/>
        <end position="93"/>
    </location>
</feature>
<dbReference type="InterPro" id="IPR002048">
    <property type="entry name" value="EF_hand_dom"/>
</dbReference>
<dbReference type="SUPFAM" id="SSF47473">
    <property type="entry name" value="EF-hand"/>
    <property type="match status" value="1"/>
</dbReference>
<keyword evidence="1" id="KW-0479">Metal-binding</keyword>
<evidence type="ECO:0000256" key="2">
    <source>
        <dbReference type="ARBA" id="ARBA00022737"/>
    </source>
</evidence>
<proteinExistence type="predicted"/>
<evidence type="ECO:0000256" key="4">
    <source>
        <dbReference type="SAM" id="MobiDB-lite"/>
    </source>
</evidence>
<dbReference type="GO" id="GO:0005509">
    <property type="term" value="F:calcium ion binding"/>
    <property type="evidence" value="ECO:0007669"/>
    <property type="project" value="InterPro"/>
</dbReference>
<feature type="compositionally biased region" description="Pro residues" evidence="4">
    <location>
        <begin position="362"/>
        <end position="372"/>
    </location>
</feature>
<dbReference type="KEGG" id="spar:SPRG_00872"/>
<feature type="compositionally biased region" description="Basic residues" evidence="4">
    <location>
        <begin position="406"/>
        <end position="419"/>
    </location>
</feature>
<sequence>MPKAVVPTNQDPLSIENSAKKPASPESSSKKAAKYAPSASSAKQIAVKSNGPVASDAKPTDNSKPTETEGAPPVANDAAETSIEPAAPPPEEPSLEELLEVPIGIFGPQFIRRDTEDLCFAMGMTLNEVGKLIAIFNDIDVNCSGLINLVEFYHLLDSPQNAYTLGVLRLAPARKDPKKLEIDDFVEIICKFVRMRPREVVTFCFETFDEDESGALDPIEFLNMCAAIQVKGKGFFDGNFRKAMNSFDKNNDGLLDLDEFQEINVQFPLVFYPLFQFQNKMLQNTLGWWKWYQITYRERKIDMWRKYMHSHLGREPPITLQDQLCSCLYKTNQMRLVAAQLYKTDRMRLTLEAKRAALPLIPKPKPKVPLPSPNDKYKQRSSKKQPTQPLNPVIKPAATAKELQLAKKHTSSTRAKTSR</sequence>
<keyword evidence="2" id="KW-0677">Repeat</keyword>
<dbReference type="SMART" id="SM00054">
    <property type="entry name" value="EFh"/>
    <property type="match status" value="3"/>
</dbReference>
<dbReference type="Pfam" id="PF13499">
    <property type="entry name" value="EF-hand_7"/>
    <property type="match status" value="1"/>
</dbReference>
<dbReference type="OMA" id="NKMLQNT"/>
<dbReference type="AlphaFoldDB" id="A0A067D826"/>
<dbReference type="PROSITE" id="PS00018">
    <property type="entry name" value="EF_HAND_1"/>
    <property type="match status" value="3"/>
</dbReference>
<dbReference type="EMBL" id="KK583190">
    <property type="protein sequence ID" value="KDO34811.1"/>
    <property type="molecule type" value="Genomic_DNA"/>
</dbReference>
<reference evidence="6 7" key="1">
    <citation type="journal article" date="2013" name="PLoS Genet.">
        <title>Distinctive expansion of potential virulence genes in the genome of the oomycete fish pathogen Saprolegnia parasitica.</title>
        <authorList>
            <person name="Jiang R.H."/>
            <person name="de Bruijn I."/>
            <person name="Haas B.J."/>
            <person name="Belmonte R."/>
            <person name="Lobach L."/>
            <person name="Christie J."/>
            <person name="van den Ackerveken G."/>
            <person name="Bottin A."/>
            <person name="Bulone V."/>
            <person name="Diaz-Moreno S.M."/>
            <person name="Dumas B."/>
            <person name="Fan L."/>
            <person name="Gaulin E."/>
            <person name="Govers F."/>
            <person name="Grenville-Briggs L.J."/>
            <person name="Horner N.R."/>
            <person name="Levin J.Z."/>
            <person name="Mammella M."/>
            <person name="Meijer H.J."/>
            <person name="Morris P."/>
            <person name="Nusbaum C."/>
            <person name="Oome S."/>
            <person name="Phillips A.J."/>
            <person name="van Rooyen D."/>
            <person name="Rzeszutek E."/>
            <person name="Saraiva M."/>
            <person name="Secombes C.J."/>
            <person name="Seidl M.F."/>
            <person name="Snel B."/>
            <person name="Stassen J.H."/>
            <person name="Sykes S."/>
            <person name="Tripathy S."/>
            <person name="van den Berg H."/>
            <person name="Vega-Arreguin J.C."/>
            <person name="Wawra S."/>
            <person name="Young S.K."/>
            <person name="Zeng Q."/>
            <person name="Dieguez-Uribeondo J."/>
            <person name="Russ C."/>
            <person name="Tyler B.M."/>
            <person name="van West P."/>
        </authorList>
    </citation>
    <scope>NUCLEOTIDE SEQUENCE [LARGE SCALE GENOMIC DNA]</scope>
    <source>
        <strain evidence="6 7">CBS 223.65</strain>
    </source>
</reference>
<feature type="compositionally biased region" description="Low complexity" evidence="4">
    <location>
        <begin position="34"/>
        <end position="43"/>
    </location>
</feature>
<evidence type="ECO:0000313" key="7">
    <source>
        <dbReference type="Proteomes" id="UP000030745"/>
    </source>
</evidence>
<evidence type="ECO:0000259" key="5">
    <source>
        <dbReference type="PROSITE" id="PS50222"/>
    </source>
</evidence>